<protein>
    <submittedName>
        <fullName evidence="2">Uncharacterized protein</fullName>
    </submittedName>
</protein>
<keyword evidence="1" id="KW-1133">Transmembrane helix</keyword>
<keyword evidence="3" id="KW-1185">Reference proteome</keyword>
<dbReference type="EMBL" id="CP013235">
    <property type="protein sequence ID" value="AMP07838.1"/>
    <property type="molecule type" value="Genomic_DNA"/>
</dbReference>
<reference evidence="2 3" key="1">
    <citation type="submission" date="2015-11" db="EMBL/GenBank/DDBJ databases">
        <title>Exploring the genomic traits of fungus-feeding bacterial genus Collimonas.</title>
        <authorList>
            <person name="Song C."/>
            <person name="Schmidt R."/>
            <person name="de Jager V."/>
            <person name="Krzyzanowska D."/>
            <person name="Jongedijk E."/>
            <person name="Cankar K."/>
            <person name="Beekwilder J."/>
            <person name="van Veen A."/>
            <person name="de Boer W."/>
            <person name="van Veen J.A."/>
            <person name="Garbeva P."/>
        </authorList>
    </citation>
    <scope>NUCLEOTIDE SEQUENCE [LARGE SCALE GENOMIC DNA]</scope>
    <source>
        <strain evidence="2 3">Ter282</strain>
    </source>
</reference>
<evidence type="ECO:0000313" key="3">
    <source>
        <dbReference type="Proteomes" id="UP000071778"/>
    </source>
</evidence>
<name>A0A127PJI0_9BURK</name>
<organism evidence="2 3">
    <name type="scientific">Collimonas arenae</name>
    <dbReference type="NCBI Taxonomy" id="279058"/>
    <lineage>
        <taxon>Bacteria</taxon>
        <taxon>Pseudomonadati</taxon>
        <taxon>Pseudomonadota</taxon>
        <taxon>Betaproteobacteria</taxon>
        <taxon>Burkholderiales</taxon>
        <taxon>Oxalobacteraceae</taxon>
        <taxon>Collimonas</taxon>
    </lineage>
</organism>
<dbReference type="Proteomes" id="UP000071778">
    <property type="component" value="Chromosome"/>
</dbReference>
<evidence type="ECO:0000256" key="1">
    <source>
        <dbReference type="SAM" id="Phobius"/>
    </source>
</evidence>
<feature type="transmembrane region" description="Helical" evidence="1">
    <location>
        <begin position="24"/>
        <end position="42"/>
    </location>
</feature>
<keyword evidence="1" id="KW-0472">Membrane</keyword>
<proteinExistence type="predicted"/>
<evidence type="ECO:0000313" key="2">
    <source>
        <dbReference type="EMBL" id="AMP07838.1"/>
    </source>
</evidence>
<gene>
    <name evidence="2" type="ORF">CAter282_0013</name>
</gene>
<accession>A0A127PJI0</accession>
<sequence length="50" mass="5268">MPLPYPNSDCRGNQSMKNGGDDCVFFAAITAIFIAAAAYTACEITSLPLP</sequence>
<dbReference type="AlphaFoldDB" id="A0A127PJI0"/>
<keyword evidence="1" id="KW-0812">Transmembrane</keyword>